<protein>
    <submittedName>
        <fullName evidence="1">Uncharacterized protein</fullName>
    </submittedName>
</protein>
<gene>
    <name evidence="1" type="ORF">MSIBF_A170004</name>
</gene>
<name>A0A098E744_9ZZZZ</name>
<dbReference type="AlphaFoldDB" id="A0A098E744"/>
<accession>A0A098E744</accession>
<evidence type="ECO:0000313" key="1">
    <source>
        <dbReference type="EMBL" id="CEG11808.1"/>
    </source>
</evidence>
<reference evidence="1" key="1">
    <citation type="submission" date="2014-09" db="EMBL/GenBank/DDBJ databases">
        <authorList>
            <person name="Probst J Alexander"/>
        </authorList>
    </citation>
    <scope>NUCLEOTIDE SEQUENCE</scope>
</reference>
<dbReference type="EMBL" id="CCXY01000079">
    <property type="protein sequence ID" value="CEG11808.1"/>
    <property type="molecule type" value="Genomic_DNA"/>
</dbReference>
<proteinExistence type="predicted"/>
<organism evidence="1">
    <name type="scientific">groundwater metagenome</name>
    <dbReference type="NCBI Taxonomy" id="717931"/>
    <lineage>
        <taxon>unclassified sequences</taxon>
        <taxon>metagenomes</taxon>
        <taxon>ecological metagenomes</taxon>
    </lineage>
</organism>
<sequence>MSYLFDFTKYIENINKIKKEYTTALNEGNVCKRNAIIGMNIKPTANEIKICEIFDSEISIDFLRAVRIICPNK</sequence>